<gene>
    <name evidence="2" type="ORF">NT6N_38110</name>
</gene>
<evidence type="ECO:0008006" key="3">
    <source>
        <dbReference type="Google" id="ProtNLM"/>
    </source>
</evidence>
<evidence type="ECO:0000313" key="2">
    <source>
        <dbReference type="EMBL" id="BDS08771.1"/>
    </source>
</evidence>
<feature type="signal peptide" evidence="1">
    <location>
        <begin position="1"/>
        <end position="20"/>
    </location>
</feature>
<organism evidence="2">
    <name type="scientific">Oceaniferula spumae</name>
    <dbReference type="NCBI Taxonomy" id="2979115"/>
    <lineage>
        <taxon>Bacteria</taxon>
        <taxon>Pseudomonadati</taxon>
        <taxon>Verrucomicrobiota</taxon>
        <taxon>Verrucomicrobiia</taxon>
        <taxon>Verrucomicrobiales</taxon>
        <taxon>Verrucomicrobiaceae</taxon>
        <taxon>Oceaniferula</taxon>
    </lineage>
</organism>
<proteinExistence type="predicted"/>
<dbReference type="KEGG" id="osu:NT6N_38110"/>
<dbReference type="AlphaFoldDB" id="A0AAT9FRW8"/>
<keyword evidence="1" id="KW-0732">Signal</keyword>
<reference evidence="2" key="1">
    <citation type="submission" date="2024-07" db="EMBL/GenBank/DDBJ databases">
        <title>Complete genome sequence of Verrucomicrobiaceae bacterium NT6N.</title>
        <authorList>
            <person name="Huang C."/>
            <person name="Takami H."/>
            <person name="Hamasaki K."/>
        </authorList>
    </citation>
    <scope>NUCLEOTIDE SEQUENCE</scope>
    <source>
        <strain evidence="2">NT6N</strain>
    </source>
</reference>
<feature type="chain" id="PRO_5043927558" description="PEP-CTERM sorting domain-containing protein" evidence="1">
    <location>
        <begin position="21"/>
        <end position="350"/>
    </location>
</feature>
<protein>
    <recommendedName>
        <fullName evidence="3">PEP-CTERM sorting domain-containing protein</fullName>
    </recommendedName>
</protein>
<evidence type="ECO:0000256" key="1">
    <source>
        <dbReference type="SAM" id="SignalP"/>
    </source>
</evidence>
<name>A0AAT9FRW8_9BACT</name>
<accession>A0AAT9FRW8</accession>
<sequence>MNKKLTICFAAMASATAATQASLSWTGGGDQISLYQESNWQDDNGNTPAANTINPNTAVTAATGGLIEITSGNGQPSNFGGTFNVGSGNSLTVIGKTLASGGNSPVIGGGGGTSLTLGSGATMSLGNVSNFGTINASSATVDLFNVTGATNVSVNNVTGTIRSLTMGSGTVSFVGTGPSFTNVDFTGVTGNIANMQINSGSLNISGANPTFGNLTLSNSSATVASLSSSASFPSEIYLTNGSSWESTFITNNTTLFVDGTSTMELFGSGDPINSQTNPTSVHLAYGAKLTLSSLAEFTQQGNEIFVNGVSFNSDNSVLSFNGTTATAVPEASSAALIGLAGLALILRRRK</sequence>
<dbReference type="EMBL" id="AP026866">
    <property type="protein sequence ID" value="BDS08771.1"/>
    <property type="molecule type" value="Genomic_DNA"/>
</dbReference>